<comment type="caution">
    <text evidence="4">The sequence shown here is derived from an EMBL/GenBank/DDBJ whole genome shotgun (WGS) entry which is preliminary data.</text>
</comment>
<dbReference type="Pfam" id="PF25994">
    <property type="entry name" value="HH_AprE"/>
    <property type="match status" value="1"/>
</dbReference>
<name>A0ABQ1KKW6_9GAMM</name>
<dbReference type="Proteomes" id="UP000629025">
    <property type="component" value="Unassembled WGS sequence"/>
</dbReference>
<protein>
    <recommendedName>
        <fullName evidence="3">AprE-like long alpha-helical hairpin domain-containing protein</fullName>
    </recommendedName>
</protein>
<feature type="coiled-coil region" evidence="1">
    <location>
        <begin position="85"/>
        <end position="133"/>
    </location>
</feature>
<feature type="region of interest" description="Disordered" evidence="2">
    <location>
        <begin position="217"/>
        <end position="257"/>
    </location>
</feature>
<feature type="compositionally biased region" description="Low complexity" evidence="2">
    <location>
        <begin position="240"/>
        <end position="257"/>
    </location>
</feature>
<evidence type="ECO:0000259" key="3">
    <source>
        <dbReference type="Pfam" id="PF25994"/>
    </source>
</evidence>
<sequence>MTVRWSLLYPSVKKMQVRVIGTAFLLGCLFVPEVHSAPQVAADSTAQQYRLLARIDRLEAEEKGDSVIAFRSELLEAASSDPAIAAMLEETRHQFETRRQALQQVQQQLRDRIQQAAAAIDEQQQQLSSNRNRIALISDKLKSLHAAIEKGLIGQNYVDALRSEVEQLEALCGEMEDGIAQAKWSVAEYQLEQSRLELDRRRVAQAELEALTAKLLKSAPNQMASPDSRAAAQADETPDSSGSSSLQTSQSVQTTLE</sequence>
<reference evidence="5" key="1">
    <citation type="journal article" date="2019" name="Int. J. Syst. Evol. Microbiol.">
        <title>The Global Catalogue of Microorganisms (GCM) 10K type strain sequencing project: providing services to taxonomists for standard genome sequencing and annotation.</title>
        <authorList>
            <consortium name="The Broad Institute Genomics Platform"/>
            <consortium name="The Broad Institute Genome Sequencing Center for Infectious Disease"/>
            <person name="Wu L."/>
            <person name="Ma J."/>
        </authorList>
    </citation>
    <scope>NUCLEOTIDE SEQUENCE [LARGE SCALE GENOMIC DNA]</scope>
    <source>
        <strain evidence="5">CGMCC 1.15341</strain>
    </source>
</reference>
<dbReference type="EMBL" id="BMIJ01000005">
    <property type="protein sequence ID" value="GGB99042.1"/>
    <property type="molecule type" value="Genomic_DNA"/>
</dbReference>
<gene>
    <name evidence="4" type="ORF">GCM10011352_26520</name>
</gene>
<evidence type="ECO:0000313" key="4">
    <source>
        <dbReference type="EMBL" id="GGB99042.1"/>
    </source>
</evidence>
<organism evidence="4 5">
    <name type="scientific">Marinobacterium zhoushanense</name>
    <dbReference type="NCBI Taxonomy" id="1679163"/>
    <lineage>
        <taxon>Bacteria</taxon>
        <taxon>Pseudomonadati</taxon>
        <taxon>Pseudomonadota</taxon>
        <taxon>Gammaproteobacteria</taxon>
        <taxon>Oceanospirillales</taxon>
        <taxon>Oceanospirillaceae</taxon>
        <taxon>Marinobacterium</taxon>
    </lineage>
</organism>
<keyword evidence="1" id="KW-0175">Coiled coil</keyword>
<dbReference type="RefSeq" id="WP_188749095.1">
    <property type="nucleotide sequence ID" value="NZ_BMIJ01000005.1"/>
</dbReference>
<evidence type="ECO:0000256" key="1">
    <source>
        <dbReference type="SAM" id="Coils"/>
    </source>
</evidence>
<evidence type="ECO:0000256" key="2">
    <source>
        <dbReference type="SAM" id="MobiDB-lite"/>
    </source>
</evidence>
<dbReference type="InterPro" id="IPR058781">
    <property type="entry name" value="HH_AprE-like"/>
</dbReference>
<proteinExistence type="predicted"/>
<feature type="domain" description="AprE-like long alpha-helical hairpin" evidence="3">
    <location>
        <begin position="45"/>
        <end position="218"/>
    </location>
</feature>
<evidence type="ECO:0000313" key="5">
    <source>
        <dbReference type="Proteomes" id="UP000629025"/>
    </source>
</evidence>
<keyword evidence="5" id="KW-1185">Reference proteome</keyword>
<accession>A0ABQ1KKW6</accession>